<proteinExistence type="predicted"/>
<dbReference type="Gene3D" id="3.40.50.720">
    <property type="entry name" value="NAD(P)-binding Rossmann-like Domain"/>
    <property type="match status" value="1"/>
</dbReference>
<gene>
    <name evidence="1" type="primary">RvY_06790-1</name>
    <name evidence="1" type="synonym">RvY_06790.1</name>
    <name evidence="1" type="ORF">RvY_06790</name>
</gene>
<name>A0A1D1V352_RAMVA</name>
<reference evidence="1 2" key="1">
    <citation type="journal article" date="2016" name="Nat. Commun.">
        <title>Extremotolerant tardigrade genome and improved radiotolerance of human cultured cells by tardigrade-unique protein.</title>
        <authorList>
            <person name="Hashimoto T."/>
            <person name="Horikawa D.D."/>
            <person name="Saito Y."/>
            <person name="Kuwahara H."/>
            <person name="Kozuka-Hata H."/>
            <person name="Shin-I T."/>
            <person name="Minakuchi Y."/>
            <person name="Ohishi K."/>
            <person name="Motoyama A."/>
            <person name="Aizu T."/>
            <person name="Enomoto A."/>
            <person name="Kondo K."/>
            <person name="Tanaka S."/>
            <person name="Hara Y."/>
            <person name="Koshikawa S."/>
            <person name="Sagara H."/>
            <person name="Miura T."/>
            <person name="Yokobori S."/>
            <person name="Miyagawa K."/>
            <person name="Suzuki Y."/>
            <person name="Kubo T."/>
            <person name="Oyama M."/>
            <person name="Kohara Y."/>
            <person name="Fujiyama A."/>
            <person name="Arakawa K."/>
            <person name="Katayama T."/>
            <person name="Toyoda A."/>
            <person name="Kunieda T."/>
        </authorList>
    </citation>
    <scope>NUCLEOTIDE SEQUENCE [LARGE SCALE GENOMIC DNA]</scope>
    <source>
        <strain evidence="1 2">YOKOZUNA-1</strain>
    </source>
</reference>
<dbReference type="InterPro" id="IPR036291">
    <property type="entry name" value="NAD(P)-bd_dom_sf"/>
</dbReference>
<evidence type="ECO:0000313" key="1">
    <source>
        <dbReference type="EMBL" id="GAU95115.1"/>
    </source>
</evidence>
<sequence>MLAFLKHYNSSWRYKITFNFRSNIGCAFQKLRNELPKGWNDLSAIHCDLLKEEDFIRLFMEIKKFGHVDVLVNNAAWCGTGFVIEGSTKAEWQRMLNVCIIDYEPWACQCGVFTFAQFPIANTLTALCIRLSVIAGTMYTPKATRLMRKNM</sequence>
<dbReference type="EMBL" id="BDGG01000003">
    <property type="protein sequence ID" value="GAU95115.1"/>
    <property type="molecule type" value="Genomic_DNA"/>
</dbReference>
<dbReference type="SUPFAM" id="SSF51735">
    <property type="entry name" value="NAD(P)-binding Rossmann-fold domains"/>
    <property type="match status" value="1"/>
</dbReference>
<comment type="caution">
    <text evidence="1">The sequence shown here is derived from an EMBL/GenBank/DDBJ whole genome shotgun (WGS) entry which is preliminary data.</text>
</comment>
<dbReference type="STRING" id="947166.A0A1D1V352"/>
<protein>
    <submittedName>
        <fullName evidence="1">Uncharacterized protein</fullName>
    </submittedName>
</protein>
<dbReference type="AlphaFoldDB" id="A0A1D1V352"/>
<evidence type="ECO:0000313" key="2">
    <source>
        <dbReference type="Proteomes" id="UP000186922"/>
    </source>
</evidence>
<dbReference type="Proteomes" id="UP000186922">
    <property type="component" value="Unassembled WGS sequence"/>
</dbReference>
<accession>A0A1D1V352</accession>
<keyword evidence="2" id="KW-1185">Reference proteome</keyword>
<dbReference type="InterPro" id="IPR002347">
    <property type="entry name" value="SDR_fam"/>
</dbReference>
<organism evidence="1 2">
    <name type="scientific">Ramazzottius varieornatus</name>
    <name type="common">Water bear</name>
    <name type="synonym">Tardigrade</name>
    <dbReference type="NCBI Taxonomy" id="947166"/>
    <lineage>
        <taxon>Eukaryota</taxon>
        <taxon>Metazoa</taxon>
        <taxon>Ecdysozoa</taxon>
        <taxon>Tardigrada</taxon>
        <taxon>Eutardigrada</taxon>
        <taxon>Parachela</taxon>
        <taxon>Hypsibioidea</taxon>
        <taxon>Ramazzottiidae</taxon>
        <taxon>Ramazzottius</taxon>
    </lineage>
</organism>
<dbReference type="OrthoDB" id="1933717at2759"/>
<dbReference type="Pfam" id="PF00106">
    <property type="entry name" value="adh_short"/>
    <property type="match status" value="1"/>
</dbReference>